<dbReference type="SUPFAM" id="SSF48008">
    <property type="entry name" value="GntR ligand-binding domain-like"/>
    <property type="match status" value="1"/>
</dbReference>
<dbReference type="PANTHER" id="PTHR43537:SF45">
    <property type="entry name" value="GNTR FAMILY REGULATORY PROTEIN"/>
    <property type="match status" value="1"/>
</dbReference>
<organism evidence="6 7">
    <name type="scientific">Azospirillum melinis</name>
    <dbReference type="NCBI Taxonomy" id="328839"/>
    <lineage>
        <taxon>Bacteria</taxon>
        <taxon>Pseudomonadati</taxon>
        <taxon>Pseudomonadota</taxon>
        <taxon>Alphaproteobacteria</taxon>
        <taxon>Rhodospirillales</taxon>
        <taxon>Azospirillaceae</taxon>
        <taxon>Azospirillum</taxon>
    </lineage>
</organism>
<dbReference type="PRINTS" id="PR00035">
    <property type="entry name" value="HTHGNTR"/>
</dbReference>
<feature type="domain" description="HTH gntR-type" evidence="5">
    <location>
        <begin position="49"/>
        <end position="116"/>
    </location>
</feature>
<dbReference type="InterPro" id="IPR008920">
    <property type="entry name" value="TF_FadR/GntR_C"/>
</dbReference>
<accession>A0ABX2KFN6</accession>
<reference evidence="6 7" key="1">
    <citation type="submission" date="2019-10" db="EMBL/GenBank/DDBJ databases">
        <title>Genome sequence of Azospirillum melinis.</title>
        <authorList>
            <person name="Ambrosini A."/>
            <person name="Sant'Anna F.H."/>
            <person name="Cassan F.D."/>
            <person name="Souza E.M."/>
            <person name="Passaglia L.M.P."/>
        </authorList>
    </citation>
    <scope>NUCLEOTIDE SEQUENCE [LARGE SCALE GENOMIC DNA]</scope>
    <source>
        <strain evidence="6 7">TMCY0552</strain>
    </source>
</reference>
<evidence type="ECO:0000313" key="6">
    <source>
        <dbReference type="EMBL" id="NUB02402.1"/>
    </source>
</evidence>
<protein>
    <submittedName>
        <fullName evidence="6">FCD domain-containing protein</fullName>
    </submittedName>
</protein>
<dbReference type="Pfam" id="PF00392">
    <property type="entry name" value="GntR"/>
    <property type="match status" value="1"/>
</dbReference>
<keyword evidence="2" id="KW-0238">DNA-binding</keyword>
<feature type="region of interest" description="Disordered" evidence="4">
    <location>
        <begin position="1"/>
        <end position="31"/>
    </location>
</feature>
<dbReference type="PANTHER" id="PTHR43537">
    <property type="entry name" value="TRANSCRIPTIONAL REGULATOR, GNTR FAMILY"/>
    <property type="match status" value="1"/>
</dbReference>
<dbReference type="Pfam" id="PF07729">
    <property type="entry name" value="FCD"/>
    <property type="match status" value="1"/>
</dbReference>
<dbReference type="InterPro" id="IPR036388">
    <property type="entry name" value="WH-like_DNA-bd_sf"/>
</dbReference>
<evidence type="ECO:0000313" key="7">
    <source>
        <dbReference type="Proteomes" id="UP000605086"/>
    </source>
</evidence>
<evidence type="ECO:0000256" key="4">
    <source>
        <dbReference type="SAM" id="MobiDB-lite"/>
    </source>
</evidence>
<gene>
    <name evidence="6" type="ORF">GBZ48_24460</name>
</gene>
<dbReference type="RefSeq" id="WP_174473397.1">
    <property type="nucleotide sequence ID" value="NZ_JAGINN010000004.1"/>
</dbReference>
<dbReference type="SMART" id="SM00895">
    <property type="entry name" value="FCD"/>
    <property type="match status" value="1"/>
</dbReference>
<dbReference type="SMART" id="SM00345">
    <property type="entry name" value="HTH_GNTR"/>
    <property type="match status" value="1"/>
</dbReference>
<dbReference type="SUPFAM" id="SSF46785">
    <property type="entry name" value="Winged helix' DNA-binding domain"/>
    <property type="match status" value="1"/>
</dbReference>
<dbReference type="Proteomes" id="UP000605086">
    <property type="component" value="Unassembled WGS sequence"/>
</dbReference>
<dbReference type="EMBL" id="WHOS01000040">
    <property type="protein sequence ID" value="NUB02402.1"/>
    <property type="molecule type" value="Genomic_DNA"/>
</dbReference>
<dbReference type="InterPro" id="IPR011711">
    <property type="entry name" value="GntR_C"/>
</dbReference>
<dbReference type="PROSITE" id="PS50949">
    <property type="entry name" value="HTH_GNTR"/>
    <property type="match status" value="1"/>
</dbReference>
<evidence type="ECO:0000256" key="2">
    <source>
        <dbReference type="ARBA" id="ARBA00023125"/>
    </source>
</evidence>
<keyword evidence="7" id="KW-1185">Reference proteome</keyword>
<sequence length="279" mass="30226">MPSGNPPAKTGSIAATPPSTMPSTTPVMPAKAAPLLVRPPARRDMRRGPTAADAIHRDLRAEIVSLKRKPGEPIAEKQIAEAYGVSRTPVREAVLRLADEGLIEIFPQSGTFVARIPLGALPEAGVIRKVLERATVRFAAERASRSQIAALRACLEHQREVDAVGDADGFHQADEAFHAQITEMAGYPGFWGIIQQAKVQLDRCRRLTLPVPGRMRTVIAEHEAIVEAIAGHDPDRAEQSLVRHLDNLQITVDDVRNAAPLYFSGSLTEELTALDGALR</sequence>
<evidence type="ECO:0000259" key="5">
    <source>
        <dbReference type="PROSITE" id="PS50949"/>
    </source>
</evidence>
<evidence type="ECO:0000256" key="3">
    <source>
        <dbReference type="ARBA" id="ARBA00023163"/>
    </source>
</evidence>
<dbReference type="Gene3D" id="1.10.10.10">
    <property type="entry name" value="Winged helix-like DNA-binding domain superfamily/Winged helix DNA-binding domain"/>
    <property type="match status" value="1"/>
</dbReference>
<dbReference type="InterPro" id="IPR000524">
    <property type="entry name" value="Tscrpt_reg_HTH_GntR"/>
</dbReference>
<dbReference type="Gene3D" id="1.20.120.530">
    <property type="entry name" value="GntR ligand-binding domain-like"/>
    <property type="match status" value="1"/>
</dbReference>
<proteinExistence type="predicted"/>
<keyword evidence="1" id="KW-0805">Transcription regulation</keyword>
<feature type="compositionally biased region" description="Low complexity" evidence="4">
    <location>
        <begin position="16"/>
        <end position="29"/>
    </location>
</feature>
<name>A0ABX2KFN6_9PROT</name>
<dbReference type="CDD" id="cd07377">
    <property type="entry name" value="WHTH_GntR"/>
    <property type="match status" value="1"/>
</dbReference>
<dbReference type="InterPro" id="IPR036390">
    <property type="entry name" value="WH_DNA-bd_sf"/>
</dbReference>
<evidence type="ECO:0000256" key="1">
    <source>
        <dbReference type="ARBA" id="ARBA00023015"/>
    </source>
</evidence>
<comment type="caution">
    <text evidence="6">The sequence shown here is derived from an EMBL/GenBank/DDBJ whole genome shotgun (WGS) entry which is preliminary data.</text>
</comment>
<keyword evidence="3" id="KW-0804">Transcription</keyword>